<dbReference type="Proteomes" id="UP001516472">
    <property type="component" value="Unassembled WGS sequence"/>
</dbReference>
<dbReference type="EMBL" id="JAAIYO010000006">
    <property type="protein sequence ID" value="MBE4750846.1"/>
    <property type="molecule type" value="Genomic_DNA"/>
</dbReference>
<name>A0ABR9PSF5_9BACT</name>
<evidence type="ECO:0000313" key="2">
    <source>
        <dbReference type="EMBL" id="MBE4750846.1"/>
    </source>
</evidence>
<keyword evidence="3" id="KW-1185">Reference proteome</keyword>
<gene>
    <name evidence="2" type="ORF">G4177_21995</name>
</gene>
<organism evidence="2 3">
    <name type="scientific">Corallococcus soli</name>
    <dbReference type="NCBI Taxonomy" id="2710757"/>
    <lineage>
        <taxon>Bacteria</taxon>
        <taxon>Pseudomonadati</taxon>
        <taxon>Myxococcota</taxon>
        <taxon>Myxococcia</taxon>
        <taxon>Myxococcales</taxon>
        <taxon>Cystobacterineae</taxon>
        <taxon>Myxococcaceae</taxon>
        <taxon>Corallococcus</taxon>
    </lineage>
</organism>
<feature type="transmembrane region" description="Helical" evidence="1">
    <location>
        <begin position="18"/>
        <end position="44"/>
    </location>
</feature>
<keyword evidence="1" id="KW-1133">Transmembrane helix</keyword>
<accession>A0ABR9PSF5</accession>
<proteinExistence type="predicted"/>
<sequence length="65" mass="6747">MSSTGEVSDWASRHRKSLLVGSVVVIASVVFVVVSAGAGLIVLAPTLLLTTYPGEFTHPVAEILP</sequence>
<protein>
    <recommendedName>
        <fullName evidence="4">Phosphate ABC transporter permease subunit PstC</fullName>
    </recommendedName>
</protein>
<evidence type="ECO:0000313" key="3">
    <source>
        <dbReference type="Proteomes" id="UP001516472"/>
    </source>
</evidence>
<keyword evidence="1" id="KW-0812">Transmembrane</keyword>
<evidence type="ECO:0008006" key="4">
    <source>
        <dbReference type="Google" id="ProtNLM"/>
    </source>
</evidence>
<evidence type="ECO:0000256" key="1">
    <source>
        <dbReference type="SAM" id="Phobius"/>
    </source>
</evidence>
<keyword evidence="1" id="KW-0472">Membrane</keyword>
<reference evidence="2 3" key="1">
    <citation type="submission" date="2020-02" db="EMBL/GenBank/DDBJ databases">
        <authorList>
            <person name="Babadi Z.K."/>
            <person name="Risdian C."/>
            <person name="Ebrahimipour G.H."/>
            <person name="Wink J."/>
        </authorList>
    </citation>
    <scope>NUCLEOTIDE SEQUENCE [LARGE SCALE GENOMIC DNA]</scope>
    <source>
        <strain evidence="2 3">ZKHCc1 1396</strain>
    </source>
</reference>
<comment type="caution">
    <text evidence="2">The sequence shown here is derived from an EMBL/GenBank/DDBJ whole genome shotgun (WGS) entry which is preliminary data.</text>
</comment>